<dbReference type="InterPro" id="IPR036372">
    <property type="entry name" value="BEACH_dom_sf"/>
</dbReference>
<evidence type="ECO:0000313" key="3">
    <source>
        <dbReference type="Proteomes" id="UP000054047"/>
    </source>
</evidence>
<dbReference type="Proteomes" id="UP000054047">
    <property type="component" value="Unassembled WGS sequence"/>
</dbReference>
<dbReference type="Gene3D" id="1.10.1540.10">
    <property type="entry name" value="BEACH domain"/>
    <property type="match status" value="1"/>
</dbReference>
<evidence type="ECO:0000313" key="2">
    <source>
        <dbReference type="EMBL" id="KIH53417.1"/>
    </source>
</evidence>
<proteinExistence type="predicted"/>
<keyword evidence="3" id="KW-1185">Reference proteome</keyword>
<dbReference type="InterPro" id="IPR050865">
    <property type="entry name" value="BEACH_Domain"/>
</dbReference>
<dbReference type="EMBL" id="KN741259">
    <property type="protein sequence ID" value="KIH53417.1"/>
    <property type="molecule type" value="Genomic_DNA"/>
</dbReference>
<dbReference type="AlphaFoldDB" id="A0A0C2CUD8"/>
<dbReference type="PROSITE" id="PS50197">
    <property type="entry name" value="BEACH"/>
    <property type="match status" value="1"/>
</dbReference>
<dbReference type="OrthoDB" id="8902450at2759"/>
<dbReference type="PANTHER" id="PTHR13743">
    <property type="entry name" value="BEIGE/BEACH-RELATED"/>
    <property type="match status" value="1"/>
</dbReference>
<accession>A0A0C2CUD8</accession>
<dbReference type="InterPro" id="IPR000409">
    <property type="entry name" value="BEACH_dom"/>
</dbReference>
<dbReference type="Pfam" id="PF02138">
    <property type="entry name" value="Beach"/>
    <property type="match status" value="1"/>
</dbReference>
<dbReference type="PANTHER" id="PTHR13743:SF162">
    <property type="entry name" value="NEUROBEACHIN"/>
    <property type="match status" value="1"/>
</dbReference>
<sequence length="64" mass="7630">MFLDMQNGRFDHPDRVFHSIAETWERCQKDSHDVKELIPELFYLPEMMRNNNGFELGTRSDGVK</sequence>
<dbReference type="GO" id="GO:0016020">
    <property type="term" value="C:membrane"/>
    <property type="evidence" value="ECO:0007669"/>
    <property type="project" value="TreeGrafter"/>
</dbReference>
<name>A0A0C2CUD8_9BILA</name>
<reference evidence="2 3" key="1">
    <citation type="submission" date="2013-12" db="EMBL/GenBank/DDBJ databases">
        <title>Draft genome of the parsitic nematode Ancylostoma duodenale.</title>
        <authorList>
            <person name="Mitreva M."/>
        </authorList>
    </citation>
    <scope>NUCLEOTIDE SEQUENCE [LARGE SCALE GENOMIC DNA]</scope>
    <source>
        <strain evidence="2 3">Zhejiang</strain>
    </source>
</reference>
<dbReference type="GO" id="GO:0008104">
    <property type="term" value="P:intracellular protein localization"/>
    <property type="evidence" value="ECO:0007669"/>
    <property type="project" value="TreeGrafter"/>
</dbReference>
<evidence type="ECO:0000259" key="1">
    <source>
        <dbReference type="PROSITE" id="PS50197"/>
    </source>
</evidence>
<organism evidence="2 3">
    <name type="scientific">Ancylostoma duodenale</name>
    <dbReference type="NCBI Taxonomy" id="51022"/>
    <lineage>
        <taxon>Eukaryota</taxon>
        <taxon>Metazoa</taxon>
        <taxon>Ecdysozoa</taxon>
        <taxon>Nematoda</taxon>
        <taxon>Chromadorea</taxon>
        <taxon>Rhabditida</taxon>
        <taxon>Rhabditina</taxon>
        <taxon>Rhabditomorpha</taxon>
        <taxon>Strongyloidea</taxon>
        <taxon>Ancylostomatidae</taxon>
        <taxon>Ancylostomatinae</taxon>
        <taxon>Ancylostoma</taxon>
    </lineage>
</organism>
<dbReference type="GO" id="GO:0019901">
    <property type="term" value="F:protein kinase binding"/>
    <property type="evidence" value="ECO:0007669"/>
    <property type="project" value="TreeGrafter"/>
</dbReference>
<gene>
    <name evidence="2" type="ORF">ANCDUO_16458</name>
</gene>
<dbReference type="SUPFAM" id="SSF81837">
    <property type="entry name" value="BEACH domain"/>
    <property type="match status" value="1"/>
</dbReference>
<protein>
    <recommendedName>
        <fullName evidence="1">BEACH domain-containing protein</fullName>
    </recommendedName>
</protein>
<dbReference type="GO" id="GO:0005829">
    <property type="term" value="C:cytosol"/>
    <property type="evidence" value="ECO:0007669"/>
    <property type="project" value="TreeGrafter"/>
</dbReference>
<feature type="domain" description="BEACH" evidence="1">
    <location>
        <begin position="1"/>
        <end position="64"/>
    </location>
</feature>
<feature type="non-terminal residue" evidence="2">
    <location>
        <position position="64"/>
    </location>
</feature>